<evidence type="ECO:0000313" key="2">
    <source>
        <dbReference type="Proteomes" id="UP000094828"/>
    </source>
</evidence>
<reference evidence="1 2" key="1">
    <citation type="submission" date="2016-05" db="EMBL/GenBank/DDBJ databases">
        <title>Genomic and physiological characterization of Planctopirus sp. isolated from fresh water lake.</title>
        <authorList>
            <person name="Subhash Y."/>
            <person name="Ramana C."/>
        </authorList>
    </citation>
    <scope>NUCLEOTIDE SEQUENCE [LARGE SCALE GENOMIC DNA]</scope>
    <source>
        <strain evidence="1 2">JC280</strain>
    </source>
</reference>
<proteinExistence type="predicted"/>
<keyword evidence="2" id="KW-1185">Reference proteome</keyword>
<dbReference type="STRING" id="1841610.A6X21_07805"/>
<dbReference type="RefSeq" id="WP_068849377.1">
    <property type="nucleotide sequence ID" value="NZ_LYDR01000127.1"/>
</dbReference>
<organism evidence="1 2">
    <name type="scientific">Planctopirus hydrillae</name>
    <dbReference type="NCBI Taxonomy" id="1841610"/>
    <lineage>
        <taxon>Bacteria</taxon>
        <taxon>Pseudomonadati</taxon>
        <taxon>Planctomycetota</taxon>
        <taxon>Planctomycetia</taxon>
        <taxon>Planctomycetales</taxon>
        <taxon>Planctomycetaceae</taxon>
        <taxon>Planctopirus</taxon>
    </lineage>
</organism>
<dbReference type="EMBL" id="LYDR01000127">
    <property type="protein sequence ID" value="ODA29575.1"/>
    <property type="molecule type" value="Genomic_DNA"/>
</dbReference>
<protein>
    <submittedName>
        <fullName evidence="1">Uncharacterized protein</fullName>
    </submittedName>
</protein>
<accession>A0A1C3E8J8</accession>
<sequence length="75" mass="8095">MIIIPEDRSEKYQNAESYDDVFFASRVPIITESPTSLAAMSQLVLSHIVSGADGVTSHGVPVLLGTQQDTFRAGE</sequence>
<comment type="caution">
    <text evidence="1">The sequence shown here is derived from an EMBL/GenBank/DDBJ whole genome shotgun (WGS) entry which is preliminary data.</text>
</comment>
<name>A0A1C3E8J8_9PLAN</name>
<gene>
    <name evidence="1" type="ORF">A6X21_07805</name>
</gene>
<dbReference type="Proteomes" id="UP000094828">
    <property type="component" value="Unassembled WGS sequence"/>
</dbReference>
<evidence type="ECO:0000313" key="1">
    <source>
        <dbReference type="EMBL" id="ODA29575.1"/>
    </source>
</evidence>
<dbReference type="AlphaFoldDB" id="A0A1C3E8J8"/>